<dbReference type="InterPro" id="IPR029063">
    <property type="entry name" value="SAM-dependent_MTases_sf"/>
</dbReference>
<dbReference type="Pfam" id="PF13578">
    <property type="entry name" value="Methyltransf_24"/>
    <property type="match status" value="1"/>
</dbReference>
<dbReference type="Proteomes" id="UP000065807">
    <property type="component" value="Chromosome"/>
</dbReference>
<name>A0A0K2SIA7_LIMPI</name>
<dbReference type="RefSeq" id="WP_082725863.1">
    <property type="nucleotide sequence ID" value="NZ_AP014924.1"/>
</dbReference>
<keyword evidence="2" id="KW-1185">Reference proteome</keyword>
<dbReference type="GO" id="GO:0032259">
    <property type="term" value="P:methylation"/>
    <property type="evidence" value="ECO:0007669"/>
    <property type="project" value="UniProtKB-KW"/>
</dbReference>
<keyword evidence="1" id="KW-0489">Methyltransferase</keyword>
<dbReference type="PATRIC" id="fig|1555112.3.peg.1046"/>
<dbReference type="PANTHER" id="PTHR43167">
    <property type="entry name" value="PUTATIVE (AFU_ORTHOLOGUE AFUA_6G01830)-RELATED"/>
    <property type="match status" value="1"/>
</dbReference>
<evidence type="ECO:0000313" key="2">
    <source>
        <dbReference type="Proteomes" id="UP000065807"/>
    </source>
</evidence>
<dbReference type="CDD" id="cd02440">
    <property type="entry name" value="AdoMet_MTases"/>
    <property type="match status" value="1"/>
</dbReference>
<dbReference type="Gene3D" id="3.40.50.150">
    <property type="entry name" value="Vaccinia Virus protein VP39"/>
    <property type="match status" value="1"/>
</dbReference>
<organism evidence="1 2">
    <name type="scientific">Limnochorda pilosa</name>
    <dbReference type="NCBI Taxonomy" id="1555112"/>
    <lineage>
        <taxon>Bacteria</taxon>
        <taxon>Bacillati</taxon>
        <taxon>Bacillota</taxon>
        <taxon>Limnochordia</taxon>
        <taxon>Limnochordales</taxon>
        <taxon>Limnochordaceae</taxon>
        <taxon>Limnochorda</taxon>
    </lineage>
</organism>
<dbReference type="PANTHER" id="PTHR43167:SF1">
    <property type="entry name" value="PUTATIVE (AFU_ORTHOLOGUE AFUA_6G01830)-RELATED"/>
    <property type="match status" value="1"/>
</dbReference>
<dbReference type="KEGG" id="lpil:LIP_1004"/>
<gene>
    <name evidence="1" type="ORF">LIP_1004</name>
</gene>
<dbReference type="SUPFAM" id="SSF53335">
    <property type="entry name" value="S-adenosyl-L-methionine-dependent methyltransferases"/>
    <property type="match status" value="1"/>
</dbReference>
<dbReference type="EMBL" id="AP014924">
    <property type="protein sequence ID" value="BAS26861.1"/>
    <property type="molecule type" value="Genomic_DNA"/>
</dbReference>
<dbReference type="OrthoDB" id="484536at2"/>
<proteinExistence type="predicted"/>
<reference evidence="2" key="2">
    <citation type="journal article" date="2016" name="Int. J. Syst. Evol. Microbiol.">
        <title>Complete genome sequence and cell structure of Limnochorda pilosa, a Gram-negative spore-former within the phylum Firmicutes.</title>
        <authorList>
            <person name="Watanabe M."/>
            <person name="Kojima H."/>
            <person name="Fukui M."/>
        </authorList>
    </citation>
    <scope>NUCLEOTIDE SEQUENCE [LARGE SCALE GENOMIC DNA]</scope>
    <source>
        <strain evidence="2">HC45</strain>
    </source>
</reference>
<accession>A0A0K2SIA7</accession>
<dbReference type="GO" id="GO:0008168">
    <property type="term" value="F:methyltransferase activity"/>
    <property type="evidence" value="ECO:0007669"/>
    <property type="project" value="UniProtKB-KW"/>
</dbReference>
<dbReference type="AlphaFoldDB" id="A0A0K2SIA7"/>
<protein>
    <submittedName>
        <fullName evidence="1">O-methyltransferase</fullName>
    </submittedName>
</protein>
<dbReference type="STRING" id="1555112.LIP_1004"/>
<reference evidence="2" key="1">
    <citation type="submission" date="2015-07" db="EMBL/GenBank/DDBJ databases">
        <title>Complete genome sequence and phylogenetic analysis of Limnochorda pilosa.</title>
        <authorList>
            <person name="Watanabe M."/>
            <person name="Kojima H."/>
            <person name="Fukui M."/>
        </authorList>
    </citation>
    <scope>NUCLEOTIDE SEQUENCE [LARGE SCALE GENOMIC DNA]</scope>
    <source>
        <strain evidence="2">HC45</strain>
    </source>
</reference>
<sequence>MNDHEIEQTPAVLEAILHDTRRIGFTRGSEPQTGTLLRTLAASKPGGRFLKLGTGTGLGTAWLLSGMDATARLDSVDNDPTVVEVARRHLGHDPRVRFHIADGGDSLAQLPPSQFDFMYADTWPGEFTHLDLALSLLRVGGIYFVDDLFPQPSWPEGPAPKVGALISELVKRRDFIATKLAWASGLMILARVNAPNTDMQRMRHTTRRR</sequence>
<keyword evidence="1" id="KW-0808">Transferase</keyword>
<evidence type="ECO:0000313" key="1">
    <source>
        <dbReference type="EMBL" id="BAS26861.1"/>
    </source>
</evidence>